<dbReference type="PANTHER" id="PTHR34408">
    <property type="entry name" value="FAMILY PROTEIN, PUTATIVE-RELATED"/>
    <property type="match status" value="1"/>
</dbReference>
<feature type="chain" id="PRO_5040753434" evidence="1">
    <location>
        <begin position="22"/>
        <end position="145"/>
    </location>
</feature>
<proteinExistence type="predicted"/>
<dbReference type="EMBL" id="JAPHEH010000001">
    <property type="protein sequence ID" value="MDG4475812.1"/>
    <property type="molecule type" value="Genomic_DNA"/>
</dbReference>
<dbReference type="PANTHER" id="PTHR34408:SF1">
    <property type="entry name" value="GLYCOSYL HYDROLASE FAMILY 19 DOMAIN-CONTAINING PROTEIN HI_1415"/>
    <property type="match status" value="1"/>
</dbReference>
<dbReference type="InterPro" id="IPR003646">
    <property type="entry name" value="SH3-like_bac-type"/>
</dbReference>
<protein>
    <submittedName>
        <fullName evidence="3">SH3 domain-containing protein</fullName>
    </submittedName>
</protein>
<accession>A0A9X4MFQ6</accession>
<keyword evidence="4" id="KW-1185">Reference proteome</keyword>
<reference evidence="3" key="1">
    <citation type="journal article" date="2022" name="bioRxiv">
        <title>Thiovibrio frasassiensisgen. nov., sp. nov., an autotrophic, elemental sulfur disproportionating bacterium isolated from sulfidic karst sediment, and proposal of Thiovibrionaceae fam. nov.</title>
        <authorList>
            <person name="Aronson H."/>
            <person name="Thomas C."/>
            <person name="Bhattacharyya M."/>
            <person name="Eckstein S."/>
            <person name="Jensen S."/>
            <person name="Barco R."/>
            <person name="Macalady J."/>
            <person name="Amend J."/>
        </authorList>
    </citation>
    <scope>NUCLEOTIDE SEQUENCE</scope>
    <source>
        <strain evidence="3">RS19-109</strain>
    </source>
</reference>
<dbReference type="Gene3D" id="2.30.30.40">
    <property type="entry name" value="SH3 Domains"/>
    <property type="match status" value="2"/>
</dbReference>
<feature type="domain" description="SH3b" evidence="2">
    <location>
        <begin position="85"/>
        <end position="145"/>
    </location>
</feature>
<dbReference type="AlphaFoldDB" id="A0A9X4MFQ6"/>
<feature type="domain" description="SH3b" evidence="2">
    <location>
        <begin position="21"/>
        <end position="84"/>
    </location>
</feature>
<reference evidence="3" key="2">
    <citation type="submission" date="2022-10" db="EMBL/GenBank/DDBJ databases">
        <authorList>
            <person name="Aronson H.S."/>
        </authorList>
    </citation>
    <scope>NUCLEOTIDE SEQUENCE</scope>
    <source>
        <strain evidence="3">RS19-109</strain>
    </source>
</reference>
<name>A0A9X4MFQ6_9BACT</name>
<dbReference type="InterPro" id="IPR052354">
    <property type="entry name" value="Cell_Wall_Dynamics_Protein"/>
</dbReference>
<dbReference type="Proteomes" id="UP001154240">
    <property type="component" value="Unassembled WGS sequence"/>
</dbReference>
<dbReference type="InterPro" id="IPR010466">
    <property type="entry name" value="DUF1058"/>
</dbReference>
<dbReference type="Pfam" id="PF06347">
    <property type="entry name" value="SH3_4"/>
    <property type="match status" value="2"/>
</dbReference>
<keyword evidence="1" id="KW-0732">Signal</keyword>
<dbReference type="SMART" id="SM00287">
    <property type="entry name" value="SH3b"/>
    <property type="match status" value="2"/>
</dbReference>
<comment type="caution">
    <text evidence="3">The sequence shown here is derived from an EMBL/GenBank/DDBJ whole genome shotgun (WGS) entry which is preliminary data.</text>
</comment>
<gene>
    <name evidence="3" type="ORF">OLX77_06530</name>
</gene>
<evidence type="ECO:0000256" key="1">
    <source>
        <dbReference type="SAM" id="SignalP"/>
    </source>
</evidence>
<evidence type="ECO:0000313" key="3">
    <source>
        <dbReference type="EMBL" id="MDG4475812.1"/>
    </source>
</evidence>
<sequence>MIRRLCFGLVFLFVFTTMAHAEMVSIKQAKARMRSGPGEKYPIKWELGIGYPLQVVSRKGSWLKVTDYESDTGWIYKTLVGKTPYMIVEKEKTIIRKGPSESERIIGNATRGVVLRTMTHKKGWVKVKHESGLTGWVQRETLWGW</sequence>
<evidence type="ECO:0000313" key="4">
    <source>
        <dbReference type="Proteomes" id="UP001154240"/>
    </source>
</evidence>
<evidence type="ECO:0000259" key="2">
    <source>
        <dbReference type="SMART" id="SM00287"/>
    </source>
</evidence>
<organism evidence="3 4">
    <name type="scientific">Thiovibrio frasassiensis</name>
    <dbReference type="NCBI Taxonomy" id="2984131"/>
    <lineage>
        <taxon>Bacteria</taxon>
        <taxon>Pseudomonadati</taxon>
        <taxon>Thermodesulfobacteriota</taxon>
        <taxon>Desulfobulbia</taxon>
        <taxon>Desulfobulbales</taxon>
        <taxon>Thiovibrionaceae</taxon>
        <taxon>Thiovibrio</taxon>
    </lineage>
</organism>
<dbReference type="RefSeq" id="WP_307632786.1">
    <property type="nucleotide sequence ID" value="NZ_JAPHEH010000001.1"/>
</dbReference>
<feature type="signal peptide" evidence="1">
    <location>
        <begin position="1"/>
        <end position="21"/>
    </location>
</feature>